<feature type="compositionally biased region" description="Basic and acidic residues" evidence="1">
    <location>
        <begin position="1"/>
        <end position="10"/>
    </location>
</feature>
<evidence type="ECO:0000313" key="2">
    <source>
        <dbReference type="EMBL" id="MFD1483504.1"/>
    </source>
</evidence>
<feature type="region of interest" description="Disordered" evidence="1">
    <location>
        <begin position="40"/>
        <end position="105"/>
    </location>
</feature>
<organism evidence="2 3">
    <name type="scientific">Paracoccus nototheniae</name>
    <dbReference type="NCBI Taxonomy" id="2489002"/>
    <lineage>
        <taxon>Bacteria</taxon>
        <taxon>Pseudomonadati</taxon>
        <taxon>Pseudomonadota</taxon>
        <taxon>Alphaproteobacteria</taxon>
        <taxon>Rhodobacterales</taxon>
        <taxon>Paracoccaceae</taxon>
        <taxon>Paracoccus</taxon>
    </lineage>
</organism>
<evidence type="ECO:0000313" key="3">
    <source>
        <dbReference type="Proteomes" id="UP001597302"/>
    </source>
</evidence>
<name>A0ABW4E0I8_9RHOB</name>
<feature type="compositionally biased region" description="Polar residues" evidence="1">
    <location>
        <begin position="89"/>
        <end position="100"/>
    </location>
</feature>
<protein>
    <submittedName>
        <fullName evidence="2">Uncharacterized protein</fullName>
    </submittedName>
</protein>
<proteinExistence type="predicted"/>
<dbReference type="Proteomes" id="UP001597302">
    <property type="component" value="Unassembled WGS sequence"/>
</dbReference>
<sequence length="246" mass="27154">MARERIKVTRPDATGFDEVIRPVRDRSDFTTLKMDSIEAFEKKRKQSSQNQDPAVATDSAADKIETDAGTGQVQEIAPGSASDSELETRPSQTENSSSSVKGAKTDNIAAASVETDELVELSLPPRRRPDGFINLSLRLRVLTRHVEALKKLEDKGVDLLEVFRAAYRSIPPVNFTPRYVPQVAEPSGPGKYSYRIGPPVLQTTIKTIEGQVRGGANASRASLLLGQIEPVWFEKLDITIKEYMKL</sequence>
<comment type="caution">
    <text evidence="2">The sequence shown here is derived from an EMBL/GenBank/DDBJ whole genome shotgun (WGS) entry which is preliminary data.</text>
</comment>
<keyword evidence="3" id="KW-1185">Reference proteome</keyword>
<dbReference type="RefSeq" id="WP_131573444.1">
    <property type="nucleotide sequence ID" value="NZ_CBCSAJ010000025.1"/>
</dbReference>
<feature type="region of interest" description="Disordered" evidence="1">
    <location>
        <begin position="1"/>
        <end position="26"/>
    </location>
</feature>
<evidence type="ECO:0000256" key="1">
    <source>
        <dbReference type="SAM" id="MobiDB-lite"/>
    </source>
</evidence>
<dbReference type="EMBL" id="JBHTOQ010000067">
    <property type="protein sequence ID" value="MFD1483504.1"/>
    <property type="molecule type" value="Genomic_DNA"/>
</dbReference>
<gene>
    <name evidence="2" type="ORF">ACFQ5P_19615</name>
</gene>
<reference evidence="3" key="1">
    <citation type="journal article" date="2019" name="Int. J. Syst. Evol. Microbiol.">
        <title>The Global Catalogue of Microorganisms (GCM) 10K type strain sequencing project: providing services to taxonomists for standard genome sequencing and annotation.</title>
        <authorList>
            <consortium name="The Broad Institute Genomics Platform"/>
            <consortium name="The Broad Institute Genome Sequencing Center for Infectious Disease"/>
            <person name="Wu L."/>
            <person name="Ma J."/>
        </authorList>
    </citation>
    <scope>NUCLEOTIDE SEQUENCE [LARGE SCALE GENOMIC DNA]</scope>
    <source>
        <strain evidence="3">CCM 8875</strain>
    </source>
</reference>
<accession>A0ABW4E0I8</accession>